<evidence type="ECO:0000313" key="9">
    <source>
        <dbReference type="EMBL" id="NBI55384.1"/>
    </source>
</evidence>
<evidence type="ECO:0000256" key="7">
    <source>
        <dbReference type="ARBA" id="ARBA00023237"/>
    </source>
</evidence>
<dbReference type="RefSeq" id="WP_160656840.1">
    <property type="nucleotide sequence ID" value="NZ_RSEJ01000030.1"/>
</dbReference>
<evidence type="ECO:0000256" key="8">
    <source>
        <dbReference type="SAM" id="SignalP"/>
    </source>
</evidence>
<dbReference type="Pfam" id="PF02321">
    <property type="entry name" value="OEP"/>
    <property type="match status" value="2"/>
</dbReference>
<protein>
    <submittedName>
        <fullName evidence="9">TolC family protein</fullName>
    </submittedName>
</protein>
<keyword evidence="4" id="KW-1134">Transmembrane beta strand</keyword>
<dbReference type="SUPFAM" id="SSF56954">
    <property type="entry name" value="Outer membrane efflux proteins (OEP)"/>
    <property type="match status" value="1"/>
</dbReference>
<keyword evidence="3" id="KW-0813">Transport</keyword>
<organism evidence="9 10">
    <name type="scientific">Photobacterium alginatilyticum</name>
    <dbReference type="NCBI Taxonomy" id="1775171"/>
    <lineage>
        <taxon>Bacteria</taxon>
        <taxon>Pseudomonadati</taxon>
        <taxon>Pseudomonadota</taxon>
        <taxon>Gammaproteobacteria</taxon>
        <taxon>Vibrionales</taxon>
        <taxon>Vibrionaceae</taxon>
        <taxon>Photobacterium</taxon>
    </lineage>
</organism>
<evidence type="ECO:0000256" key="3">
    <source>
        <dbReference type="ARBA" id="ARBA00022448"/>
    </source>
</evidence>
<dbReference type="InterPro" id="IPR003423">
    <property type="entry name" value="OMP_efflux"/>
</dbReference>
<keyword evidence="8" id="KW-0732">Signal</keyword>
<dbReference type="PANTHER" id="PTHR30026">
    <property type="entry name" value="OUTER MEMBRANE PROTEIN TOLC"/>
    <property type="match status" value="1"/>
</dbReference>
<feature type="signal peptide" evidence="8">
    <location>
        <begin position="1"/>
        <end position="25"/>
    </location>
</feature>
<evidence type="ECO:0000256" key="6">
    <source>
        <dbReference type="ARBA" id="ARBA00023136"/>
    </source>
</evidence>
<comment type="caution">
    <text evidence="9">The sequence shown here is derived from an EMBL/GenBank/DDBJ whole genome shotgun (WGS) entry which is preliminary data.</text>
</comment>
<dbReference type="Gene3D" id="1.20.1600.10">
    <property type="entry name" value="Outer membrane efflux proteins (OEP)"/>
    <property type="match status" value="1"/>
</dbReference>
<keyword evidence="10" id="KW-1185">Reference proteome</keyword>
<dbReference type="Proteomes" id="UP000738517">
    <property type="component" value="Unassembled WGS sequence"/>
</dbReference>
<dbReference type="EMBL" id="RSEJ01000030">
    <property type="protein sequence ID" value="NBI55384.1"/>
    <property type="molecule type" value="Genomic_DNA"/>
</dbReference>
<dbReference type="InterPro" id="IPR051906">
    <property type="entry name" value="TolC-like"/>
</dbReference>
<sequence length="495" mass="54573">MRIKPIVAMTCCAALLTMPFGRVLAGSNVSAPESAPVTDSIAHIDQQAVSFTDAWQAVVTTNDGLAAERANVDRARHLQNAASDLYFPQISATAKYTRLDKPVEVKPSDLIESMSDEAGGIVAALGQQFHINPAMLDQLFTSQLTERDVFTSSIRAVWPIFTGGRITAAQDIARGRTEEARYLLAMKQQAKFEDLAKFYFGVAMTQHVLQTRIDVEQGLKKHFEHALKLEQQGQIAKVERLQAEASYDKARVERQKAARDMEIAQVALTKLLKLDVPAIPSTPLFTNTSLPPMSAFIDKTLDAYPGLKMLDAKKKQASGLIDAEKGKYYPEVYLYGNYSLHEDDTLAAKTAPDWAVGVGVNIPLMDNSGRSGKVKAAHSAVTQVNYLRAQAERDLSVLVEKTYREAMQALEEYNGLSSSLQLARENVRLREKAFSQGLSTSLDVVDAELYQASVRTQRSAAAFQYVISLSRLLAVSGEISSFYQYQQYQGVEVQS</sequence>
<accession>A0ABW9YRC1</accession>
<comment type="subcellular location">
    <subcellularLocation>
        <location evidence="1">Cell outer membrane</location>
    </subcellularLocation>
</comment>
<keyword evidence="5" id="KW-0812">Transmembrane</keyword>
<evidence type="ECO:0000256" key="5">
    <source>
        <dbReference type="ARBA" id="ARBA00022692"/>
    </source>
</evidence>
<proteinExistence type="inferred from homology"/>
<evidence type="ECO:0000256" key="2">
    <source>
        <dbReference type="ARBA" id="ARBA00007613"/>
    </source>
</evidence>
<gene>
    <name evidence="9" type="ORF">EIZ48_22965</name>
</gene>
<evidence type="ECO:0000313" key="10">
    <source>
        <dbReference type="Proteomes" id="UP000738517"/>
    </source>
</evidence>
<feature type="chain" id="PRO_5045538868" evidence="8">
    <location>
        <begin position="26"/>
        <end position="495"/>
    </location>
</feature>
<dbReference type="PANTHER" id="PTHR30026:SF5">
    <property type="entry name" value="ABC-TYPE EFFLUX SYSTEM SECRETIN COMPONENT"/>
    <property type="match status" value="1"/>
</dbReference>
<keyword evidence="6" id="KW-0472">Membrane</keyword>
<name>A0ABW9YRC1_9GAMM</name>
<comment type="similarity">
    <text evidence="2">Belongs to the outer membrane factor (OMF) (TC 1.B.17) family.</text>
</comment>
<evidence type="ECO:0000256" key="1">
    <source>
        <dbReference type="ARBA" id="ARBA00004442"/>
    </source>
</evidence>
<keyword evidence="7" id="KW-0998">Cell outer membrane</keyword>
<evidence type="ECO:0000256" key="4">
    <source>
        <dbReference type="ARBA" id="ARBA00022452"/>
    </source>
</evidence>
<reference evidence="9 10" key="1">
    <citation type="journal article" date="2017" name="Int. J. Syst. Evol. Microbiol.">
        <title>Photobacterium alginatilyticum sp. nov., a marine bacterium isolated from bottom seawater.</title>
        <authorList>
            <person name="Wang X."/>
            <person name="Wang Y."/>
            <person name="Yang X."/>
            <person name="Sun H."/>
            <person name="Li B."/>
            <person name="Zhang X.H."/>
        </authorList>
    </citation>
    <scope>NUCLEOTIDE SEQUENCE [LARGE SCALE GENOMIC DNA]</scope>
    <source>
        <strain evidence="9 10">P03D4</strain>
    </source>
</reference>